<protein>
    <recommendedName>
        <fullName evidence="2">Universal stress protein</fullName>
    </recommendedName>
</protein>
<evidence type="ECO:0000259" key="3">
    <source>
        <dbReference type="Pfam" id="PF00582"/>
    </source>
</evidence>
<organism evidence="4 5">
    <name type="scientific">Thiobacter aerophilum</name>
    <dbReference type="NCBI Taxonomy" id="3121275"/>
    <lineage>
        <taxon>Bacteria</taxon>
        <taxon>Pseudomonadati</taxon>
        <taxon>Pseudomonadota</taxon>
        <taxon>Betaproteobacteria</taxon>
        <taxon>Burkholderiales</taxon>
        <taxon>Thiobacteraceae</taxon>
        <taxon>Thiobacter</taxon>
    </lineage>
</organism>
<comment type="caution">
    <text evidence="4">The sequence shown here is derived from an EMBL/GenBank/DDBJ whole genome shotgun (WGS) entry which is preliminary data.</text>
</comment>
<sequence>MYKRILVAIDGSDTSDRALEEAVRLAKETGAQLRIVHAVDEVILNWDAEYANPAEIWEAMAKTGRDLLDKATARAAAAGVQADSKLIELTTLGHRIPEAIVEEAQAWPADLIVLGTHGRRGLSHVFLGSVAEGVVRVATKPVLLIRSS</sequence>
<keyword evidence="5" id="KW-1185">Reference proteome</keyword>
<dbReference type="Pfam" id="PF00582">
    <property type="entry name" value="Usp"/>
    <property type="match status" value="1"/>
</dbReference>
<dbReference type="PANTHER" id="PTHR46268">
    <property type="entry name" value="STRESS RESPONSE PROTEIN NHAX"/>
    <property type="match status" value="1"/>
</dbReference>
<evidence type="ECO:0000313" key="4">
    <source>
        <dbReference type="EMBL" id="MEO1766849.1"/>
    </source>
</evidence>
<dbReference type="PANTHER" id="PTHR46268:SF15">
    <property type="entry name" value="UNIVERSAL STRESS PROTEIN HP_0031"/>
    <property type="match status" value="1"/>
</dbReference>
<dbReference type="EMBL" id="JBAJEX010000004">
    <property type="protein sequence ID" value="MEO1766849.1"/>
    <property type="molecule type" value="Genomic_DNA"/>
</dbReference>
<accession>A0ABV0EE63</accession>
<dbReference type="Proteomes" id="UP001482231">
    <property type="component" value="Unassembled WGS sequence"/>
</dbReference>
<dbReference type="RefSeq" id="WP_347307960.1">
    <property type="nucleotide sequence ID" value="NZ_JBAJEX010000004.1"/>
</dbReference>
<comment type="similarity">
    <text evidence="1 2">Belongs to the universal stress protein A family.</text>
</comment>
<gene>
    <name evidence="4" type="ORF">V6E02_06450</name>
</gene>
<dbReference type="PIRSF" id="PIRSF006276">
    <property type="entry name" value="UspA"/>
    <property type="match status" value="1"/>
</dbReference>
<dbReference type="InterPro" id="IPR006016">
    <property type="entry name" value="UspA"/>
</dbReference>
<reference evidence="4 5" key="1">
    <citation type="submission" date="2024-02" db="EMBL/GenBank/DDBJ databases">
        <title>New thermophilic sulfur-oxidizing bacteria from a hot springs of the Uzon caldera (Kamchatka, Russia).</title>
        <authorList>
            <person name="Dukat A.M."/>
            <person name="Elcheninov A.G."/>
            <person name="Frolov E.N."/>
        </authorList>
    </citation>
    <scope>NUCLEOTIDE SEQUENCE [LARGE SCALE GENOMIC DNA]</scope>
    <source>
        <strain evidence="4 5">AK1</strain>
    </source>
</reference>
<dbReference type="CDD" id="cd00293">
    <property type="entry name" value="USP-like"/>
    <property type="match status" value="1"/>
</dbReference>
<dbReference type="InterPro" id="IPR006015">
    <property type="entry name" value="Universal_stress_UspA"/>
</dbReference>
<dbReference type="SUPFAM" id="SSF52402">
    <property type="entry name" value="Adenine nucleotide alpha hydrolases-like"/>
    <property type="match status" value="1"/>
</dbReference>
<evidence type="ECO:0000313" key="5">
    <source>
        <dbReference type="Proteomes" id="UP001482231"/>
    </source>
</evidence>
<proteinExistence type="inferred from homology"/>
<feature type="domain" description="UspA" evidence="3">
    <location>
        <begin position="1"/>
        <end position="146"/>
    </location>
</feature>
<name>A0ABV0EE63_9BURK</name>
<evidence type="ECO:0000256" key="1">
    <source>
        <dbReference type="ARBA" id="ARBA00008791"/>
    </source>
</evidence>
<dbReference type="PRINTS" id="PR01438">
    <property type="entry name" value="UNVRSLSTRESS"/>
</dbReference>
<comment type="subcellular location">
    <subcellularLocation>
        <location evidence="2">Cytoplasm</location>
    </subcellularLocation>
</comment>
<dbReference type="InterPro" id="IPR014729">
    <property type="entry name" value="Rossmann-like_a/b/a_fold"/>
</dbReference>
<evidence type="ECO:0000256" key="2">
    <source>
        <dbReference type="PIRNR" id="PIRNR006276"/>
    </source>
</evidence>
<keyword evidence="2" id="KW-0963">Cytoplasm</keyword>
<dbReference type="Gene3D" id="3.40.50.620">
    <property type="entry name" value="HUPs"/>
    <property type="match status" value="1"/>
</dbReference>